<protein>
    <submittedName>
        <fullName evidence="1">Uncharacterized protein</fullName>
    </submittedName>
</protein>
<evidence type="ECO:0000313" key="1">
    <source>
        <dbReference type="EMBL" id="OHA48883.1"/>
    </source>
</evidence>
<dbReference type="EMBL" id="MHSS01000002">
    <property type="protein sequence ID" value="OHA48883.1"/>
    <property type="molecule type" value="Genomic_DNA"/>
</dbReference>
<dbReference type="STRING" id="1802362.A2806_04280"/>
<accession>A0A1G2PKT0</accession>
<comment type="caution">
    <text evidence="1">The sequence shown here is derived from an EMBL/GenBank/DDBJ whole genome shotgun (WGS) entry which is preliminary data.</text>
</comment>
<dbReference type="Proteomes" id="UP000177629">
    <property type="component" value="Unassembled WGS sequence"/>
</dbReference>
<proteinExistence type="predicted"/>
<reference evidence="1 2" key="1">
    <citation type="journal article" date="2016" name="Nat. Commun.">
        <title>Thousands of microbial genomes shed light on interconnected biogeochemical processes in an aquifer system.</title>
        <authorList>
            <person name="Anantharaman K."/>
            <person name="Brown C.T."/>
            <person name="Hug L.A."/>
            <person name="Sharon I."/>
            <person name="Castelle C.J."/>
            <person name="Probst A.J."/>
            <person name="Thomas B.C."/>
            <person name="Singh A."/>
            <person name="Wilkins M.J."/>
            <person name="Karaoz U."/>
            <person name="Brodie E.L."/>
            <person name="Williams K.H."/>
            <person name="Hubbard S.S."/>
            <person name="Banfield J.F."/>
        </authorList>
    </citation>
    <scope>NUCLEOTIDE SEQUENCE [LARGE SCALE GENOMIC DNA]</scope>
</reference>
<gene>
    <name evidence="1" type="ORF">A2806_04280</name>
</gene>
<organism evidence="1 2">
    <name type="scientific">Candidatus Terrybacteria bacterium RIFCSPHIGHO2_01_FULL_48_17</name>
    <dbReference type="NCBI Taxonomy" id="1802362"/>
    <lineage>
        <taxon>Bacteria</taxon>
        <taxon>Candidatus Terryibacteriota</taxon>
    </lineage>
</organism>
<name>A0A1G2PKT0_9BACT</name>
<sequence>MTEEEAVAIKTEFSRKYMRKDPWSDYVNTCALSDLATAEWMTADTQTQLSPGALEAIRVRLEKKGYKADDWCITVGLRKLLPNNLRLPSAYKGLRVYICWLGEVVVH</sequence>
<evidence type="ECO:0000313" key="2">
    <source>
        <dbReference type="Proteomes" id="UP000177629"/>
    </source>
</evidence>
<dbReference type="AlphaFoldDB" id="A0A1G2PKT0"/>